<accession>A0ACB8BG88</accession>
<evidence type="ECO:0000313" key="2">
    <source>
        <dbReference type="Proteomes" id="UP000790709"/>
    </source>
</evidence>
<reference evidence="1" key="1">
    <citation type="journal article" date="2021" name="New Phytol.">
        <title>Evolutionary innovations through gain and loss of genes in the ectomycorrhizal Boletales.</title>
        <authorList>
            <person name="Wu G."/>
            <person name="Miyauchi S."/>
            <person name="Morin E."/>
            <person name="Kuo A."/>
            <person name="Drula E."/>
            <person name="Varga T."/>
            <person name="Kohler A."/>
            <person name="Feng B."/>
            <person name="Cao Y."/>
            <person name="Lipzen A."/>
            <person name="Daum C."/>
            <person name="Hundley H."/>
            <person name="Pangilinan J."/>
            <person name="Johnson J."/>
            <person name="Barry K."/>
            <person name="LaButti K."/>
            <person name="Ng V."/>
            <person name="Ahrendt S."/>
            <person name="Min B."/>
            <person name="Choi I.G."/>
            <person name="Park H."/>
            <person name="Plett J.M."/>
            <person name="Magnuson J."/>
            <person name="Spatafora J.W."/>
            <person name="Nagy L.G."/>
            <person name="Henrissat B."/>
            <person name="Grigoriev I.V."/>
            <person name="Yang Z.L."/>
            <person name="Xu J."/>
            <person name="Martin F.M."/>
        </authorList>
    </citation>
    <scope>NUCLEOTIDE SEQUENCE</scope>
    <source>
        <strain evidence="1">KUC20120723A-06</strain>
    </source>
</reference>
<organism evidence="1 2">
    <name type="scientific">Leucogyrophana mollusca</name>
    <dbReference type="NCBI Taxonomy" id="85980"/>
    <lineage>
        <taxon>Eukaryota</taxon>
        <taxon>Fungi</taxon>
        <taxon>Dikarya</taxon>
        <taxon>Basidiomycota</taxon>
        <taxon>Agaricomycotina</taxon>
        <taxon>Agaricomycetes</taxon>
        <taxon>Agaricomycetidae</taxon>
        <taxon>Boletales</taxon>
        <taxon>Boletales incertae sedis</taxon>
        <taxon>Leucogyrophana</taxon>
    </lineage>
</organism>
<sequence length="707" mass="79970">MSAYPAPAQPAEGQIFCRDGQLRLVTHGPEQRYVSPTSGKCRKLIVQAVNPKGREVKISDGSRKSSKLAVWLVQNRPESGEQLLQWVGKWIWFMGALIWPFDAASYTGFYKPYHLRYWGQLWAARSPREYSVRMKELEGHELPTPAPITDPKSITHALHPRQLMVYDPSREEWSITFDKSIVAHQPYIAISYRQSDVFDRGEDEEGKRKEEEQKRTFVEMLRKTTLDEGFRAYWLDFEVVGPSPEEKNLDLYRMADIYRSAAFTLIALRNGIESWKSWGGRVWTLPEALLSPNLRYKVGDGPVIPLTLRQLAGFAYERYDEETAIINAYCGRDPLERLERLTLLKAAIWRRGSASLPQKPEERAKVEEKKATQIGEFAYPAEKVYALMGFFEHRILPNSLETELQALARLSMANDNDRIAERMVSMLPMRIPTKACWYSDLDVYGAKLWDIEPDIQVAGVTKNGALVLDGCLAAAIRWKDFPDVAFMTKASFRRTFVGSLPYAFWEVLFTGIAAVAFNPVAGGIFIAFALVLLVFSPLMIAYSNSGRILLAQPWLIGVKGVLTADQVAQHLYGGALGNFPRMFYTPSGSPFSVPEKQQFREGDSAQTNLASGAEWNDHMYTLVDTLSCTLYYFVAERPPTVCLFTGREGGLGRFVLCSETCTINELHKESVLRMPSYIRRSMLPCDWVALGGVEPGTQTGLFDQCQK</sequence>
<name>A0ACB8BG88_9AGAM</name>
<proteinExistence type="predicted"/>
<keyword evidence="2" id="KW-1185">Reference proteome</keyword>
<gene>
    <name evidence="1" type="ORF">BV22DRAFT_557711</name>
</gene>
<evidence type="ECO:0000313" key="1">
    <source>
        <dbReference type="EMBL" id="KAH7923822.1"/>
    </source>
</evidence>
<comment type="caution">
    <text evidence="1">The sequence shown here is derived from an EMBL/GenBank/DDBJ whole genome shotgun (WGS) entry which is preliminary data.</text>
</comment>
<dbReference type="Proteomes" id="UP000790709">
    <property type="component" value="Unassembled WGS sequence"/>
</dbReference>
<dbReference type="EMBL" id="MU266441">
    <property type="protein sequence ID" value="KAH7923822.1"/>
    <property type="molecule type" value="Genomic_DNA"/>
</dbReference>
<protein>
    <submittedName>
        <fullName evidence="1">Uncharacterized protein</fullName>
    </submittedName>
</protein>